<evidence type="ECO:0000313" key="5">
    <source>
        <dbReference type="Proteomes" id="UP001595632"/>
    </source>
</evidence>
<feature type="chain" id="PRO_5045573118" evidence="2">
    <location>
        <begin position="18"/>
        <end position="197"/>
    </location>
</feature>
<dbReference type="InterPro" id="IPR008258">
    <property type="entry name" value="Transglycosylase_SLT_dom_1"/>
</dbReference>
<gene>
    <name evidence="4" type="ORF">ACFOGP_18390</name>
</gene>
<keyword evidence="5" id="KW-1185">Reference proteome</keyword>
<dbReference type="Pfam" id="PF01464">
    <property type="entry name" value="SLT"/>
    <property type="match status" value="1"/>
</dbReference>
<dbReference type="Proteomes" id="UP001595632">
    <property type="component" value="Unassembled WGS sequence"/>
</dbReference>
<feature type="domain" description="Transglycosylase SLT" evidence="3">
    <location>
        <begin position="77"/>
        <end position="145"/>
    </location>
</feature>
<comment type="caution">
    <text evidence="4">The sequence shown here is derived from an EMBL/GenBank/DDBJ whole genome shotgun (WGS) entry which is preliminary data.</text>
</comment>
<organism evidence="4 5">
    <name type="scientific">Psychromarinibacter halotolerans</name>
    <dbReference type="NCBI Taxonomy" id="1775175"/>
    <lineage>
        <taxon>Bacteria</taxon>
        <taxon>Pseudomonadati</taxon>
        <taxon>Pseudomonadota</taxon>
        <taxon>Alphaproteobacteria</taxon>
        <taxon>Rhodobacterales</taxon>
        <taxon>Paracoccaceae</taxon>
        <taxon>Psychromarinibacter</taxon>
    </lineage>
</organism>
<dbReference type="Gene3D" id="1.10.530.10">
    <property type="match status" value="1"/>
</dbReference>
<evidence type="ECO:0000256" key="2">
    <source>
        <dbReference type="SAM" id="SignalP"/>
    </source>
</evidence>
<sequence>MLRAASLVAVLTASACAASKPYETPDVPPMRWDFRPEATEWTMATMGALETHGAVLSQLVPEDIDQWCPAYRAAPEEQRRAFWAGLFSALAKHESRWTPDASGGGGRWLGLLQIAPATARGVGCKAQSASALFDGAANLSCGVRLAAYEMPNKNRILGGPGRWGGISQHWAPFRYPDKVEDMRSWISSQEYCATTQN</sequence>
<dbReference type="RefSeq" id="WP_275635157.1">
    <property type="nucleotide sequence ID" value="NZ_JARGYD010000021.1"/>
</dbReference>
<evidence type="ECO:0000259" key="3">
    <source>
        <dbReference type="Pfam" id="PF01464"/>
    </source>
</evidence>
<accession>A0ABV7GWL8</accession>
<dbReference type="SUPFAM" id="SSF53955">
    <property type="entry name" value="Lysozyme-like"/>
    <property type="match status" value="1"/>
</dbReference>
<comment type="similarity">
    <text evidence="1">Belongs to the virb1 family.</text>
</comment>
<keyword evidence="2" id="KW-0732">Signal</keyword>
<dbReference type="PROSITE" id="PS51257">
    <property type="entry name" value="PROKAR_LIPOPROTEIN"/>
    <property type="match status" value="1"/>
</dbReference>
<evidence type="ECO:0000313" key="4">
    <source>
        <dbReference type="EMBL" id="MFC3144698.1"/>
    </source>
</evidence>
<reference evidence="5" key="1">
    <citation type="journal article" date="2019" name="Int. J. Syst. Evol. Microbiol.">
        <title>The Global Catalogue of Microorganisms (GCM) 10K type strain sequencing project: providing services to taxonomists for standard genome sequencing and annotation.</title>
        <authorList>
            <consortium name="The Broad Institute Genomics Platform"/>
            <consortium name="The Broad Institute Genome Sequencing Center for Infectious Disease"/>
            <person name="Wu L."/>
            <person name="Ma J."/>
        </authorList>
    </citation>
    <scope>NUCLEOTIDE SEQUENCE [LARGE SCALE GENOMIC DNA]</scope>
    <source>
        <strain evidence="5">KCTC 52366</strain>
    </source>
</reference>
<protein>
    <submittedName>
        <fullName evidence="4">Transglycosylase SLT domain-containing protein</fullName>
    </submittedName>
</protein>
<dbReference type="EMBL" id="JBHRTB010000010">
    <property type="protein sequence ID" value="MFC3144698.1"/>
    <property type="molecule type" value="Genomic_DNA"/>
</dbReference>
<evidence type="ECO:0000256" key="1">
    <source>
        <dbReference type="ARBA" id="ARBA00009387"/>
    </source>
</evidence>
<feature type="signal peptide" evidence="2">
    <location>
        <begin position="1"/>
        <end position="17"/>
    </location>
</feature>
<name>A0ABV7GWL8_9RHOB</name>
<dbReference type="InterPro" id="IPR023346">
    <property type="entry name" value="Lysozyme-like_dom_sf"/>
</dbReference>
<proteinExistence type="inferred from homology"/>